<organism evidence="1">
    <name type="scientific">uncultured Caudovirales phage</name>
    <dbReference type="NCBI Taxonomy" id="2100421"/>
    <lineage>
        <taxon>Viruses</taxon>
        <taxon>Duplodnaviria</taxon>
        <taxon>Heunggongvirae</taxon>
        <taxon>Uroviricota</taxon>
        <taxon>Caudoviricetes</taxon>
        <taxon>Peduoviridae</taxon>
        <taxon>Maltschvirus</taxon>
        <taxon>Maltschvirus maltsch</taxon>
    </lineage>
</organism>
<protein>
    <submittedName>
        <fullName evidence="1">Uncharacterized protein</fullName>
    </submittedName>
</protein>
<dbReference type="EMBL" id="LR796207">
    <property type="protein sequence ID" value="CAB4126620.1"/>
    <property type="molecule type" value="Genomic_DNA"/>
</dbReference>
<proteinExistence type="predicted"/>
<name>A0A6J5L288_9CAUD</name>
<gene>
    <name evidence="1" type="ORF">UFOVP79_8</name>
</gene>
<accession>A0A6J5L288</accession>
<reference evidence="1" key="1">
    <citation type="submission" date="2020-04" db="EMBL/GenBank/DDBJ databases">
        <authorList>
            <person name="Chiriac C."/>
            <person name="Salcher M."/>
            <person name="Ghai R."/>
            <person name="Kavagutti S V."/>
        </authorList>
    </citation>
    <scope>NUCLEOTIDE SEQUENCE</scope>
</reference>
<sequence>MTWDDIYYAKYQRQTGLYGNDLRNADPVFLRVGHGGRLYVGAMGKRGGQCGNIQDDFTSVQYPNWRHDWIPEWYQIKPRRND</sequence>
<evidence type="ECO:0000313" key="1">
    <source>
        <dbReference type="EMBL" id="CAB4126620.1"/>
    </source>
</evidence>